<dbReference type="AlphaFoldDB" id="A0A9W9DWB4"/>
<accession>A0A9W9DWB4</accession>
<dbReference type="EMBL" id="JAOTPV010000002">
    <property type="protein sequence ID" value="KAJ4488093.1"/>
    <property type="molecule type" value="Genomic_DNA"/>
</dbReference>
<gene>
    <name evidence="1" type="ORF">J3R30DRAFT_892546</name>
</gene>
<evidence type="ECO:0000313" key="2">
    <source>
        <dbReference type="Proteomes" id="UP001150266"/>
    </source>
</evidence>
<dbReference type="OrthoDB" id="3222453at2759"/>
<reference evidence="1" key="1">
    <citation type="submission" date="2022-08" db="EMBL/GenBank/DDBJ databases">
        <title>A Global Phylogenomic Analysis of the Shiitake Genus Lentinula.</title>
        <authorList>
            <consortium name="DOE Joint Genome Institute"/>
            <person name="Sierra-Patev S."/>
            <person name="Min B."/>
            <person name="Naranjo-Ortiz M."/>
            <person name="Looney B."/>
            <person name="Konkel Z."/>
            <person name="Slot J.C."/>
            <person name="Sakamoto Y."/>
            <person name="Steenwyk J.L."/>
            <person name="Rokas A."/>
            <person name="Carro J."/>
            <person name="Camarero S."/>
            <person name="Ferreira P."/>
            <person name="Molpeceres G."/>
            <person name="Ruiz-Duenas F.J."/>
            <person name="Serrano A."/>
            <person name="Henrissat B."/>
            <person name="Drula E."/>
            <person name="Hughes K.W."/>
            <person name="Mata J.L."/>
            <person name="Ishikawa N.K."/>
            <person name="Vargas-Isla R."/>
            <person name="Ushijima S."/>
            <person name="Smith C.A."/>
            <person name="Ahrendt S."/>
            <person name="Andreopoulos W."/>
            <person name="He G."/>
            <person name="Labutti K."/>
            <person name="Lipzen A."/>
            <person name="Ng V."/>
            <person name="Riley R."/>
            <person name="Sandor L."/>
            <person name="Barry K."/>
            <person name="Martinez A.T."/>
            <person name="Xiao Y."/>
            <person name="Gibbons J.G."/>
            <person name="Terashima K."/>
            <person name="Grigoriev I.V."/>
            <person name="Hibbett D.S."/>
        </authorList>
    </citation>
    <scope>NUCLEOTIDE SEQUENCE</scope>
    <source>
        <strain evidence="1">JLM2183</strain>
    </source>
</reference>
<keyword evidence="2" id="KW-1185">Reference proteome</keyword>
<name>A0A9W9DWB4_9AGAR</name>
<organism evidence="1 2">
    <name type="scientific">Lentinula aciculospora</name>
    <dbReference type="NCBI Taxonomy" id="153920"/>
    <lineage>
        <taxon>Eukaryota</taxon>
        <taxon>Fungi</taxon>
        <taxon>Dikarya</taxon>
        <taxon>Basidiomycota</taxon>
        <taxon>Agaricomycotina</taxon>
        <taxon>Agaricomycetes</taxon>
        <taxon>Agaricomycetidae</taxon>
        <taxon>Agaricales</taxon>
        <taxon>Marasmiineae</taxon>
        <taxon>Omphalotaceae</taxon>
        <taxon>Lentinula</taxon>
    </lineage>
</organism>
<comment type="caution">
    <text evidence="1">The sequence shown here is derived from an EMBL/GenBank/DDBJ whole genome shotgun (WGS) entry which is preliminary data.</text>
</comment>
<evidence type="ECO:0000313" key="1">
    <source>
        <dbReference type="EMBL" id="KAJ4488093.1"/>
    </source>
</evidence>
<sequence>MTENVVAPQSFTGASNFNIANSVFVASNNATFQNPPIQAITPQVSAIALFSSKSGKSSCVEAEWDVYARLLLPRKRGYPLWEPKPDEHLPEEYRRIGVCIGDVGILNEFGGFDYLFNACLPADHPVNAGRVPPDFKQLKGINARETTKYARRYRPGDHVPNHASQIHKTRISSPGGQQQISGIHSEVAAGLSFRSSATRGAFVVLPEGASQTDHQLYNKLYQYAAECARSWYTYVNGPLARGAHNGSLYLVTGCDKARAWGVASFIDARPDNVLLDVVPQEPENAGGLPDYWFSTCNSASSSSDSDNVFNNESGCIFLRGLKIAIQIPLFPMFSEVAAKVTPISQLGPDDCLPQSRSAHALQWLQSYLTPKYDYKVYSDLTSDKHESGLFSIVRQKEYHPSNVINDWILSHSDVEVAITHDDDWASLIQDDEEEMPDNEDLIRRVRENCKIIKFRCMCFVVHDV</sequence>
<dbReference type="Proteomes" id="UP001150266">
    <property type="component" value="Unassembled WGS sequence"/>
</dbReference>
<protein>
    <submittedName>
        <fullName evidence="1">Uncharacterized protein</fullName>
    </submittedName>
</protein>
<proteinExistence type="predicted"/>